<organism evidence="8 9">
    <name type="scientific">Kordiimonas sediminis</name>
    <dbReference type="NCBI Taxonomy" id="1735581"/>
    <lineage>
        <taxon>Bacteria</taxon>
        <taxon>Pseudomonadati</taxon>
        <taxon>Pseudomonadota</taxon>
        <taxon>Alphaproteobacteria</taxon>
        <taxon>Kordiimonadales</taxon>
        <taxon>Kordiimonadaceae</taxon>
        <taxon>Kordiimonas</taxon>
    </lineage>
</organism>
<keyword evidence="9" id="KW-1185">Reference proteome</keyword>
<feature type="domain" description="PRC-barrel" evidence="7">
    <location>
        <begin position="87"/>
        <end position="157"/>
    </location>
</feature>
<dbReference type="Pfam" id="PF01782">
    <property type="entry name" value="RimM"/>
    <property type="match status" value="1"/>
</dbReference>
<dbReference type="EMBL" id="BNCI01000001">
    <property type="protein sequence ID" value="GHF19793.1"/>
    <property type="molecule type" value="Genomic_DNA"/>
</dbReference>
<evidence type="ECO:0000256" key="5">
    <source>
        <dbReference type="HAMAP-Rule" id="MF_00014"/>
    </source>
</evidence>
<evidence type="ECO:0000313" key="8">
    <source>
        <dbReference type="EMBL" id="GHF19793.1"/>
    </source>
</evidence>
<dbReference type="InterPro" id="IPR011961">
    <property type="entry name" value="RimM"/>
</dbReference>
<accession>A0A919ARG1</accession>
<dbReference type="GO" id="GO:0043022">
    <property type="term" value="F:ribosome binding"/>
    <property type="evidence" value="ECO:0007669"/>
    <property type="project" value="InterPro"/>
</dbReference>
<sequence length="180" mass="19673">MGAFGAAHGVRGDVRLKSYTDTPADIFSYKDVRLGAGGKEISLQKVRTGKDGFVVRVSGISSREDAEAVKGKQLYIAREALGDSLDEDEYFLADLIGLEVRSEKGEKIGLVRAFENFGAEDLLEVLFDEPVKGIGRYGYFPFRKALVPDVKIAEGYVSVALEMWLESQIAGEPETSEDKG</sequence>
<dbReference type="InterPro" id="IPR002676">
    <property type="entry name" value="RimM_N"/>
</dbReference>
<dbReference type="InterPro" id="IPR027275">
    <property type="entry name" value="PRC-brl_dom"/>
</dbReference>
<dbReference type="GO" id="GO:0005840">
    <property type="term" value="C:ribosome"/>
    <property type="evidence" value="ECO:0007669"/>
    <property type="project" value="InterPro"/>
</dbReference>
<evidence type="ECO:0000256" key="2">
    <source>
        <dbReference type="ARBA" id="ARBA00022517"/>
    </source>
</evidence>
<comment type="subcellular location">
    <subcellularLocation>
        <location evidence="5">Cytoplasm</location>
    </subcellularLocation>
</comment>
<dbReference type="Pfam" id="PF05239">
    <property type="entry name" value="PRC"/>
    <property type="match status" value="1"/>
</dbReference>
<dbReference type="Proteomes" id="UP000630923">
    <property type="component" value="Unassembled WGS sequence"/>
</dbReference>
<keyword evidence="4 5" id="KW-0143">Chaperone</keyword>
<dbReference type="GO" id="GO:0006364">
    <property type="term" value="P:rRNA processing"/>
    <property type="evidence" value="ECO:0007669"/>
    <property type="project" value="UniProtKB-UniRule"/>
</dbReference>
<gene>
    <name evidence="5 8" type="primary">rimM</name>
    <name evidence="8" type="ORF">GCM10017044_13200</name>
</gene>
<dbReference type="GO" id="GO:0042274">
    <property type="term" value="P:ribosomal small subunit biogenesis"/>
    <property type="evidence" value="ECO:0007669"/>
    <property type="project" value="UniProtKB-UniRule"/>
</dbReference>
<dbReference type="PANTHER" id="PTHR33692:SF1">
    <property type="entry name" value="RIBOSOME MATURATION FACTOR RIMM"/>
    <property type="match status" value="1"/>
</dbReference>
<dbReference type="InterPro" id="IPR011033">
    <property type="entry name" value="PRC_barrel-like_sf"/>
</dbReference>
<name>A0A919ARG1_9PROT</name>
<comment type="similarity">
    <text evidence="5">Belongs to the RimM family.</text>
</comment>
<proteinExistence type="inferred from homology"/>
<reference evidence="8" key="2">
    <citation type="submission" date="2020-09" db="EMBL/GenBank/DDBJ databases">
        <authorList>
            <person name="Sun Q."/>
            <person name="Kim S."/>
        </authorList>
    </citation>
    <scope>NUCLEOTIDE SEQUENCE</scope>
    <source>
        <strain evidence="8">KCTC 42590</strain>
    </source>
</reference>
<keyword evidence="3 5" id="KW-0698">rRNA processing</keyword>
<dbReference type="GO" id="GO:0005737">
    <property type="term" value="C:cytoplasm"/>
    <property type="evidence" value="ECO:0007669"/>
    <property type="project" value="UniProtKB-SubCell"/>
</dbReference>
<dbReference type="Gene3D" id="2.40.30.60">
    <property type="entry name" value="RimM"/>
    <property type="match status" value="1"/>
</dbReference>
<comment type="caution">
    <text evidence="8">The sequence shown here is derived from an EMBL/GenBank/DDBJ whole genome shotgun (WGS) entry which is preliminary data.</text>
</comment>
<evidence type="ECO:0000256" key="3">
    <source>
        <dbReference type="ARBA" id="ARBA00022552"/>
    </source>
</evidence>
<dbReference type="PANTHER" id="PTHR33692">
    <property type="entry name" value="RIBOSOME MATURATION FACTOR RIMM"/>
    <property type="match status" value="1"/>
</dbReference>
<feature type="domain" description="RimM N-terminal" evidence="6">
    <location>
        <begin position="1"/>
        <end position="79"/>
    </location>
</feature>
<evidence type="ECO:0000256" key="1">
    <source>
        <dbReference type="ARBA" id="ARBA00022490"/>
    </source>
</evidence>
<dbReference type="SUPFAM" id="SSF50447">
    <property type="entry name" value="Translation proteins"/>
    <property type="match status" value="1"/>
</dbReference>
<evidence type="ECO:0000259" key="6">
    <source>
        <dbReference type="Pfam" id="PF01782"/>
    </source>
</evidence>
<dbReference type="HAMAP" id="MF_00014">
    <property type="entry name" value="Ribosome_mat_RimM"/>
    <property type="match status" value="1"/>
</dbReference>
<evidence type="ECO:0000256" key="4">
    <source>
        <dbReference type="ARBA" id="ARBA00023186"/>
    </source>
</evidence>
<dbReference type="Gene3D" id="2.30.30.240">
    <property type="entry name" value="PRC-barrel domain"/>
    <property type="match status" value="1"/>
</dbReference>
<reference evidence="8" key="1">
    <citation type="journal article" date="2014" name="Int. J. Syst. Evol. Microbiol.">
        <title>Complete genome sequence of Corynebacterium casei LMG S-19264T (=DSM 44701T), isolated from a smear-ripened cheese.</title>
        <authorList>
            <consortium name="US DOE Joint Genome Institute (JGI-PGF)"/>
            <person name="Walter F."/>
            <person name="Albersmeier A."/>
            <person name="Kalinowski J."/>
            <person name="Ruckert C."/>
        </authorList>
    </citation>
    <scope>NUCLEOTIDE SEQUENCE</scope>
    <source>
        <strain evidence="8">KCTC 42590</strain>
    </source>
</reference>
<keyword evidence="2 5" id="KW-0690">Ribosome biogenesis</keyword>
<comment type="subunit">
    <text evidence="5">Binds ribosomal protein uS19.</text>
</comment>
<keyword evidence="1 5" id="KW-0963">Cytoplasm</keyword>
<dbReference type="InterPro" id="IPR009000">
    <property type="entry name" value="Transl_B-barrel_sf"/>
</dbReference>
<evidence type="ECO:0000313" key="9">
    <source>
        <dbReference type="Proteomes" id="UP000630923"/>
    </source>
</evidence>
<comment type="function">
    <text evidence="5">An accessory protein needed during the final step in the assembly of 30S ribosomal subunit, possibly for assembly of the head region. Essential for efficient processing of 16S rRNA. May be needed both before and after RbfA during the maturation of 16S rRNA. It has affinity for free ribosomal 30S subunits but not for 70S ribosomes.</text>
</comment>
<comment type="domain">
    <text evidence="5">The PRC barrel domain binds ribosomal protein uS19.</text>
</comment>
<dbReference type="AlphaFoldDB" id="A0A919ARG1"/>
<dbReference type="SUPFAM" id="SSF50346">
    <property type="entry name" value="PRC-barrel domain"/>
    <property type="match status" value="1"/>
</dbReference>
<dbReference type="InterPro" id="IPR036976">
    <property type="entry name" value="RimM_N_sf"/>
</dbReference>
<dbReference type="NCBIfam" id="TIGR02273">
    <property type="entry name" value="16S_RimM"/>
    <property type="match status" value="1"/>
</dbReference>
<protein>
    <recommendedName>
        <fullName evidence="5">Ribosome maturation factor RimM</fullName>
    </recommendedName>
</protein>
<evidence type="ECO:0000259" key="7">
    <source>
        <dbReference type="Pfam" id="PF05239"/>
    </source>
</evidence>